<dbReference type="EMBL" id="LN885086">
    <property type="protein sequence ID" value="CUQ67620.1"/>
    <property type="molecule type" value="Genomic_DNA"/>
</dbReference>
<protein>
    <submittedName>
        <fullName evidence="7">Putative Type IV pilin PilA</fullName>
    </submittedName>
</protein>
<dbReference type="Pfam" id="PF07963">
    <property type="entry name" value="N_methyl"/>
    <property type="match status" value="1"/>
</dbReference>
<keyword evidence="4 6" id="KW-1133">Transmembrane helix</keyword>
<dbReference type="PANTHER" id="PTHR30093">
    <property type="entry name" value="GENERAL SECRETION PATHWAY PROTEIN G"/>
    <property type="match status" value="1"/>
</dbReference>
<dbReference type="STRING" id="1715989.NITINOP_2648"/>
<dbReference type="Proteomes" id="UP000066284">
    <property type="component" value="Chromosome 1"/>
</dbReference>
<evidence type="ECO:0000256" key="1">
    <source>
        <dbReference type="ARBA" id="ARBA00004167"/>
    </source>
</evidence>
<keyword evidence="5 6" id="KW-0472">Membrane</keyword>
<dbReference type="SUPFAM" id="SSF54523">
    <property type="entry name" value="Pili subunits"/>
    <property type="match status" value="1"/>
</dbReference>
<comment type="subcellular location">
    <subcellularLocation>
        <location evidence="1">Membrane</location>
        <topology evidence="1">Single-pass membrane protein</topology>
    </subcellularLocation>
</comment>
<dbReference type="InterPro" id="IPR045584">
    <property type="entry name" value="Pilin-like"/>
</dbReference>
<dbReference type="NCBIfam" id="TIGR02532">
    <property type="entry name" value="IV_pilin_GFxxxE"/>
    <property type="match status" value="1"/>
</dbReference>
<evidence type="ECO:0000256" key="6">
    <source>
        <dbReference type="SAM" id="Phobius"/>
    </source>
</evidence>
<dbReference type="KEGG" id="nio:NITINOP_2648"/>
<dbReference type="PANTHER" id="PTHR30093:SF44">
    <property type="entry name" value="TYPE II SECRETION SYSTEM CORE PROTEIN G"/>
    <property type="match status" value="1"/>
</dbReference>
<keyword evidence="3 6" id="KW-0812">Transmembrane</keyword>
<evidence type="ECO:0000256" key="2">
    <source>
        <dbReference type="ARBA" id="ARBA00022481"/>
    </source>
</evidence>
<keyword evidence="8" id="KW-1185">Reference proteome</keyword>
<evidence type="ECO:0000313" key="8">
    <source>
        <dbReference type="Proteomes" id="UP000066284"/>
    </source>
</evidence>
<sequence>MSRVFKKQEGFTLIELMIVVAIIGILAAIAIPNFLQYQMKSRQSEAKTNLQAIKTSEVSWQGERGCFLVAGQWPVAAIPTAAKSSPVTWFPGGAGPVVTPPLATGWCSAMGPGGTTGTFTDLGFEPTGNVYYAYSTGTYAVNHTSCLGPTLAPAANVTFETGALDAGTTAAGFRATASANLDGVAPASVWASSDGQGAQDCTPGVF</sequence>
<reference evidence="8" key="1">
    <citation type="submission" date="2015-09" db="EMBL/GenBank/DDBJ databases">
        <authorList>
            <person name="Daims H."/>
        </authorList>
    </citation>
    <scope>NUCLEOTIDE SEQUENCE [LARGE SCALE GENOMIC DNA]</scope>
</reference>
<dbReference type="PROSITE" id="PS00409">
    <property type="entry name" value="PROKAR_NTER_METHYL"/>
    <property type="match status" value="1"/>
</dbReference>
<dbReference type="Gene3D" id="3.30.700.10">
    <property type="entry name" value="Glycoprotein, Type 4 Pilin"/>
    <property type="match status" value="1"/>
</dbReference>
<dbReference type="AlphaFoldDB" id="A0A0S4KZ05"/>
<name>A0A0S4KZ05_9BACT</name>
<evidence type="ECO:0000313" key="7">
    <source>
        <dbReference type="EMBL" id="CUQ67620.1"/>
    </source>
</evidence>
<dbReference type="GO" id="GO:0016020">
    <property type="term" value="C:membrane"/>
    <property type="evidence" value="ECO:0007669"/>
    <property type="project" value="UniProtKB-SubCell"/>
</dbReference>
<keyword evidence="2" id="KW-0488">Methylation</keyword>
<accession>A0A0S4KZ05</accession>
<gene>
    <name evidence="7" type="ORF">NITINOP_2648</name>
</gene>
<evidence type="ECO:0000256" key="4">
    <source>
        <dbReference type="ARBA" id="ARBA00022989"/>
    </source>
</evidence>
<evidence type="ECO:0000256" key="5">
    <source>
        <dbReference type="ARBA" id="ARBA00023136"/>
    </source>
</evidence>
<organism evidence="7 8">
    <name type="scientific">Candidatus Nitrospira inopinata</name>
    <dbReference type="NCBI Taxonomy" id="1715989"/>
    <lineage>
        <taxon>Bacteria</taxon>
        <taxon>Pseudomonadati</taxon>
        <taxon>Nitrospirota</taxon>
        <taxon>Nitrospiria</taxon>
        <taxon>Nitrospirales</taxon>
        <taxon>Nitrospiraceae</taxon>
        <taxon>Nitrospira</taxon>
    </lineage>
</organism>
<feature type="transmembrane region" description="Helical" evidence="6">
    <location>
        <begin position="12"/>
        <end position="35"/>
    </location>
</feature>
<dbReference type="InterPro" id="IPR012902">
    <property type="entry name" value="N_methyl_site"/>
</dbReference>
<proteinExistence type="predicted"/>
<evidence type="ECO:0000256" key="3">
    <source>
        <dbReference type="ARBA" id="ARBA00022692"/>
    </source>
</evidence>